<sequence>MIKMPDLTIIINDAPYGIEKPWNALRLTSTSTTDELGMVVKVFLMGDAVLAAKKGQKTPDGYCHHVGFSLIIIGSYNPDRGWNSVCSRSN</sequence>
<dbReference type="Gene3D" id="3.40.1260.10">
    <property type="entry name" value="DsrEFH-like"/>
    <property type="match status" value="1"/>
</dbReference>
<protein>
    <submittedName>
        <fullName evidence="1">Uncharacterized protein</fullName>
    </submittedName>
</protein>
<dbReference type="EMBL" id="BARW01006046">
    <property type="protein sequence ID" value="GAI85682.1"/>
    <property type="molecule type" value="Genomic_DNA"/>
</dbReference>
<reference evidence="1" key="1">
    <citation type="journal article" date="2014" name="Front. Microbiol.">
        <title>High frequency of phylogenetically diverse reductive dehalogenase-homologous genes in deep subseafloor sedimentary metagenomes.</title>
        <authorList>
            <person name="Kawai M."/>
            <person name="Futagami T."/>
            <person name="Toyoda A."/>
            <person name="Takaki Y."/>
            <person name="Nishi S."/>
            <person name="Hori S."/>
            <person name="Arai W."/>
            <person name="Tsubouchi T."/>
            <person name="Morono Y."/>
            <person name="Uchiyama I."/>
            <person name="Ito T."/>
            <person name="Fujiyama A."/>
            <person name="Inagaki F."/>
            <person name="Takami H."/>
        </authorList>
    </citation>
    <scope>NUCLEOTIDE SEQUENCE</scope>
    <source>
        <strain evidence="1">Expedition CK06-06</strain>
    </source>
</reference>
<dbReference type="AlphaFoldDB" id="X1RY29"/>
<dbReference type="InterPro" id="IPR027396">
    <property type="entry name" value="DsrEFH-like"/>
</dbReference>
<proteinExistence type="predicted"/>
<evidence type="ECO:0000313" key="1">
    <source>
        <dbReference type="EMBL" id="GAI85682.1"/>
    </source>
</evidence>
<name>X1RY29_9ZZZZ</name>
<organism evidence="1">
    <name type="scientific">marine sediment metagenome</name>
    <dbReference type="NCBI Taxonomy" id="412755"/>
    <lineage>
        <taxon>unclassified sequences</taxon>
        <taxon>metagenomes</taxon>
        <taxon>ecological metagenomes</taxon>
    </lineage>
</organism>
<comment type="caution">
    <text evidence="1">The sequence shown here is derived from an EMBL/GenBank/DDBJ whole genome shotgun (WGS) entry which is preliminary data.</text>
</comment>
<dbReference type="SUPFAM" id="SSF75169">
    <property type="entry name" value="DsrEFH-like"/>
    <property type="match status" value="1"/>
</dbReference>
<accession>X1RY29</accession>
<gene>
    <name evidence="1" type="ORF">S12H4_12650</name>
</gene>